<dbReference type="GO" id="GO:0006886">
    <property type="term" value="P:intracellular protein transport"/>
    <property type="evidence" value="ECO:0007669"/>
    <property type="project" value="UniProtKB-ARBA"/>
</dbReference>
<dbReference type="InterPro" id="IPR037202">
    <property type="entry name" value="ESCRT_assembly_dom"/>
</dbReference>
<dbReference type="EMBL" id="JACBPP010000005">
    <property type="protein sequence ID" value="KAF8001673.1"/>
    <property type="molecule type" value="Genomic_DNA"/>
</dbReference>
<evidence type="ECO:0000313" key="7">
    <source>
        <dbReference type="Proteomes" id="UP000649328"/>
    </source>
</evidence>
<dbReference type="Proteomes" id="UP000649328">
    <property type="component" value="Unassembled WGS sequence"/>
</dbReference>
<keyword evidence="2" id="KW-0813">Transport</keyword>
<dbReference type="Pfam" id="PF09454">
    <property type="entry name" value="Vps23_core"/>
    <property type="match status" value="1"/>
</dbReference>
<evidence type="ECO:0000313" key="6">
    <source>
        <dbReference type="EMBL" id="KAF8001673.1"/>
    </source>
</evidence>
<evidence type="ECO:0000256" key="2">
    <source>
        <dbReference type="ARBA" id="ARBA00022448"/>
    </source>
</evidence>
<dbReference type="GO" id="GO:0043162">
    <property type="term" value="P:ubiquitin-dependent protein catabolic process via the multivesicular body sorting pathway"/>
    <property type="evidence" value="ECO:0007669"/>
    <property type="project" value="UniProtKB-ARBA"/>
</dbReference>
<evidence type="ECO:0000256" key="3">
    <source>
        <dbReference type="ARBA" id="ARBA00022753"/>
    </source>
</evidence>
<keyword evidence="7" id="KW-1185">Reference proteome</keyword>
<dbReference type="GO" id="GO:0005768">
    <property type="term" value="C:endosome"/>
    <property type="evidence" value="ECO:0007669"/>
    <property type="project" value="UniProtKB-SubCell"/>
</dbReference>
<evidence type="ECO:0000259" key="5">
    <source>
        <dbReference type="Pfam" id="PF09454"/>
    </source>
</evidence>
<dbReference type="AlphaFoldDB" id="A0A8H7GTX0"/>
<protein>
    <recommendedName>
        <fullName evidence="5">SB domain-containing protein</fullName>
    </recommendedName>
</protein>
<accession>A0A8H7GTX0</accession>
<dbReference type="GO" id="GO:0072666">
    <property type="term" value="P:establishment of protein localization to vacuole"/>
    <property type="evidence" value="ECO:0007669"/>
    <property type="project" value="UniProtKB-ARBA"/>
</dbReference>
<proteinExistence type="predicted"/>
<reference evidence="6" key="1">
    <citation type="submission" date="2020-10" db="EMBL/GenBank/DDBJ databases">
        <title>The Whole-Genome Sequence of Metschnikowia persimmonesis, a Novel Endophytic Yeast Species Isolated from Medicinal Plant Diospyros kaki Thumb.</title>
        <authorList>
            <person name="Rahmat E."/>
            <person name="Kang Y."/>
        </authorList>
    </citation>
    <scope>NUCLEOTIDE SEQUENCE</scope>
    <source>
        <strain evidence="6">KIOM G15050</strain>
    </source>
</reference>
<dbReference type="SUPFAM" id="SSF140111">
    <property type="entry name" value="Endosomal sorting complex assembly domain"/>
    <property type="match status" value="1"/>
</dbReference>
<comment type="subcellular location">
    <subcellularLocation>
        <location evidence="1">Endosome</location>
    </subcellularLocation>
</comment>
<keyword evidence="4" id="KW-0653">Protein transport</keyword>
<evidence type="ECO:0000256" key="1">
    <source>
        <dbReference type="ARBA" id="ARBA00004177"/>
    </source>
</evidence>
<dbReference type="InterPro" id="IPR017916">
    <property type="entry name" value="SB_dom"/>
</dbReference>
<keyword evidence="3" id="KW-0967">Endosome</keyword>
<sequence length="172" mass="19388">MHLDGNYPESVNSILPKITETQGKITSLYTQLCHHNNQAKANVMNLDNHVTYLSTQVQSVAKLNRQLHSLGQMNSESTHDISLSVEGDRKLPVDDLVLPDLLLVRQLYDTAAEIRGYKDAIKLVGGTYKSEPELIRDENLDTCVKSVRALARELFWLEVTRDEIGQIMGLEK</sequence>
<comment type="caution">
    <text evidence="6">The sequence shown here is derived from an EMBL/GenBank/DDBJ whole genome shotgun (WGS) entry which is preliminary data.</text>
</comment>
<dbReference type="Gene3D" id="6.10.140.820">
    <property type="match status" value="1"/>
</dbReference>
<name>A0A8H7GTX0_9ASCO</name>
<gene>
    <name evidence="6" type="ORF">HF325_004174</name>
</gene>
<organism evidence="6 7">
    <name type="scientific">Metschnikowia pulcherrima</name>
    <dbReference type="NCBI Taxonomy" id="27326"/>
    <lineage>
        <taxon>Eukaryota</taxon>
        <taxon>Fungi</taxon>
        <taxon>Dikarya</taxon>
        <taxon>Ascomycota</taxon>
        <taxon>Saccharomycotina</taxon>
        <taxon>Pichiomycetes</taxon>
        <taxon>Metschnikowiaceae</taxon>
        <taxon>Metschnikowia</taxon>
    </lineage>
</organism>
<dbReference type="OrthoDB" id="306304at2759"/>
<evidence type="ECO:0000256" key="4">
    <source>
        <dbReference type="ARBA" id="ARBA00022927"/>
    </source>
</evidence>
<feature type="domain" description="SB" evidence="5">
    <location>
        <begin position="98"/>
        <end position="159"/>
    </location>
</feature>